<dbReference type="InParanoid" id="W7XHY7"/>
<dbReference type="RefSeq" id="XP_012654650.1">
    <property type="nucleotide sequence ID" value="XM_012799196.1"/>
</dbReference>
<reference evidence="2" key="1">
    <citation type="journal article" date="2006" name="PLoS Biol.">
        <title>Macronuclear genome sequence of the ciliate Tetrahymena thermophila, a model eukaryote.</title>
        <authorList>
            <person name="Eisen J.A."/>
            <person name="Coyne R.S."/>
            <person name="Wu M."/>
            <person name="Wu D."/>
            <person name="Thiagarajan M."/>
            <person name="Wortman J.R."/>
            <person name="Badger J.H."/>
            <person name="Ren Q."/>
            <person name="Amedeo P."/>
            <person name="Jones K.M."/>
            <person name="Tallon L.J."/>
            <person name="Delcher A.L."/>
            <person name="Salzberg S.L."/>
            <person name="Silva J.C."/>
            <person name="Haas B.J."/>
            <person name="Majoros W.H."/>
            <person name="Farzad M."/>
            <person name="Carlton J.M."/>
            <person name="Smith R.K. Jr."/>
            <person name="Garg J."/>
            <person name="Pearlman R.E."/>
            <person name="Karrer K.M."/>
            <person name="Sun L."/>
            <person name="Manning G."/>
            <person name="Elde N.C."/>
            <person name="Turkewitz A.P."/>
            <person name="Asai D.J."/>
            <person name="Wilkes D.E."/>
            <person name="Wang Y."/>
            <person name="Cai H."/>
            <person name="Collins K."/>
            <person name="Stewart B.A."/>
            <person name="Lee S.R."/>
            <person name="Wilamowska K."/>
            <person name="Weinberg Z."/>
            <person name="Ruzzo W.L."/>
            <person name="Wloga D."/>
            <person name="Gaertig J."/>
            <person name="Frankel J."/>
            <person name="Tsao C.-C."/>
            <person name="Gorovsky M.A."/>
            <person name="Keeling P.J."/>
            <person name="Waller R.F."/>
            <person name="Patron N.J."/>
            <person name="Cherry J.M."/>
            <person name="Stover N.A."/>
            <person name="Krieger C.J."/>
            <person name="del Toro C."/>
            <person name="Ryder H.F."/>
            <person name="Williamson S.C."/>
            <person name="Barbeau R.A."/>
            <person name="Hamilton E.P."/>
            <person name="Orias E."/>
        </authorList>
    </citation>
    <scope>NUCLEOTIDE SEQUENCE [LARGE SCALE GENOMIC DNA]</scope>
    <source>
        <strain evidence="2">SB210</strain>
    </source>
</reference>
<evidence type="ECO:0000313" key="1">
    <source>
        <dbReference type="EMBL" id="EWS72824.1"/>
    </source>
</evidence>
<organism evidence="1 2">
    <name type="scientific">Tetrahymena thermophila (strain SB210)</name>
    <dbReference type="NCBI Taxonomy" id="312017"/>
    <lineage>
        <taxon>Eukaryota</taxon>
        <taxon>Sar</taxon>
        <taxon>Alveolata</taxon>
        <taxon>Ciliophora</taxon>
        <taxon>Intramacronucleata</taxon>
        <taxon>Oligohymenophorea</taxon>
        <taxon>Hymenostomatida</taxon>
        <taxon>Tetrahymenina</taxon>
        <taxon>Tetrahymenidae</taxon>
        <taxon>Tetrahymena</taxon>
    </lineage>
</organism>
<evidence type="ECO:0000313" key="2">
    <source>
        <dbReference type="Proteomes" id="UP000009168"/>
    </source>
</evidence>
<dbReference type="AlphaFoldDB" id="W7XHY7"/>
<sequence>MVFYSKSFSFTYQILISFQSFFNKFSFISSNEISDSLLGKLSKSILLLPSSFQFEFSQLSSSVSKYQVVISYSIGQFQLSELTAVHQFNLLSQNFDFLYAGVQFWLSSLDQVQTPLSSF</sequence>
<accession>W7XHY7</accession>
<proteinExistence type="predicted"/>
<dbReference type="GeneID" id="24439605"/>
<gene>
    <name evidence="1" type="ORF">TTHERM_000566759</name>
</gene>
<dbReference type="KEGG" id="tet:TTHERM_000566759"/>
<keyword evidence="2" id="KW-1185">Reference proteome</keyword>
<dbReference type="EMBL" id="GG662556">
    <property type="protein sequence ID" value="EWS72824.1"/>
    <property type="molecule type" value="Genomic_DNA"/>
</dbReference>
<name>W7XHY7_TETTS</name>
<protein>
    <submittedName>
        <fullName evidence="1">Uncharacterized protein</fullName>
    </submittedName>
</protein>
<dbReference type="Proteomes" id="UP000009168">
    <property type="component" value="Unassembled WGS sequence"/>
</dbReference>